<organism evidence="1 2">
    <name type="scientific">Elysia crispata</name>
    <name type="common">lettuce slug</name>
    <dbReference type="NCBI Taxonomy" id="231223"/>
    <lineage>
        <taxon>Eukaryota</taxon>
        <taxon>Metazoa</taxon>
        <taxon>Spiralia</taxon>
        <taxon>Lophotrochozoa</taxon>
        <taxon>Mollusca</taxon>
        <taxon>Gastropoda</taxon>
        <taxon>Heterobranchia</taxon>
        <taxon>Euthyneura</taxon>
        <taxon>Panpulmonata</taxon>
        <taxon>Sacoglossa</taxon>
        <taxon>Placobranchoidea</taxon>
        <taxon>Plakobranchidae</taxon>
        <taxon>Elysia</taxon>
    </lineage>
</organism>
<comment type="caution">
    <text evidence="1">The sequence shown here is derived from an EMBL/GenBank/DDBJ whole genome shotgun (WGS) entry which is preliminary data.</text>
</comment>
<name>A0AAE0XPD4_9GAST</name>
<protein>
    <submittedName>
        <fullName evidence="1">Uncharacterized protein</fullName>
    </submittedName>
</protein>
<accession>A0AAE0XPD4</accession>
<proteinExistence type="predicted"/>
<dbReference type="Proteomes" id="UP001283361">
    <property type="component" value="Unassembled WGS sequence"/>
</dbReference>
<reference evidence="1" key="1">
    <citation type="journal article" date="2023" name="G3 (Bethesda)">
        <title>A reference genome for the long-term kleptoplast-retaining sea slug Elysia crispata morphotype clarki.</title>
        <authorList>
            <person name="Eastman K.E."/>
            <person name="Pendleton A.L."/>
            <person name="Shaikh M.A."/>
            <person name="Suttiyut T."/>
            <person name="Ogas R."/>
            <person name="Tomko P."/>
            <person name="Gavelis G."/>
            <person name="Widhalm J.R."/>
            <person name="Wisecaver J.H."/>
        </authorList>
    </citation>
    <scope>NUCLEOTIDE SEQUENCE</scope>
    <source>
        <strain evidence="1">ECLA1</strain>
    </source>
</reference>
<gene>
    <name evidence="1" type="ORF">RRG08_066771</name>
</gene>
<dbReference type="EMBL" id="JAWDGP010007896">
    <property type="protein sequence ID" value="KAK3701278.1"/>
    <property type="molecule type" value="Genomic_DNA"/>
</dbReference>
<keyword evidence="2" id="KW-1185">Reference proteome</keyword>
<dbReference type="AlphaFoldDB" id="A0AAE0XPD4"/>
<evidence type="ECO:0000313" key="1">
    <source>
        <dbReference type="EMBL" id="KAK3701278.1"/>
    </source>
</evidence>
<evidence type="ECO:0000313" key="2">
    <source>
        <dbReference type="Proteomes" id="UP001283361"/>
    </source>
</evidence>
<sequence>MSTSDLFRLQIPAWCSFFCRLAVRPKMRGEEVKYAVRKCCGYRHGQPPWGLGFAVGRDTNQFGSQFVAISVNLHD</sequence>